<evidence type="ECO:0000256" key="5">
    <source>
        <dbReference type="ARBA" id="ARBA00023242"/>
    </source>
</evidence>
<reference evidence="9" key="1">
    <citation type="submission" date="2020-03" db="EMBL/GenBank/DDBJ databases">
        <title>A high-quality chromosome-level genome assembly of a woody plant with both climbing and erect habits, Rhamnella rubrinervis.</title>
        <authorList>
            <person name="Lu Z."/>
            <person name="Yang Y."/>
            <person name="Zhu X."/>
            <person name="Sun Y."/>
        </authorList>
    </citation>
    <scope>NUCLEOTIDE SEQUENCE</scope>
    <source>
        <strain evidence="9">BYM</strain>
        <tissue evidence="9">Leaf</tissue>
    </source>
</reference>
<evidence type="ECO:0000313" key="9">
    <source>
        <dbReference type="EMBL" id="KAF3434158.1"/>
    </source>
</evidence>
<proteinExistence type="inferred from homology"/>
<dbReference type="CDD" id="cd00018">
    <property type="entry name" value="AP2"/>
    <property type="match status" value="1"/>
</dbReference>
<feature type="region of interest" description="Disordered" evidence="7">
    <location>
        <begin position="1"/>
        <end position="24"/>
    </location>
</feature>
<dbReference type="InterPro" id="IPR050913">
    <property type="entry name" value="AP2/ERF_ERF"/>
</dbReference>
<dbReference type="Proteomes" id="UP000796880">
    <property type="component" value="Unassembled WGS sequence"/>
</dbReference>
<keyword evidence="3" id="KW-0238">DNA-binding</keyword>
<organism evidence="9 10">
    <name type="scientific">Rhamnella rubrinervis</name>
    <dbReference type="NCBI Taxonomy" id="2594499"/>
    <lineage>
        <taxon>Eukaryota</taxon>
        <taxon>Viridiplantae</taxon>
        <taxon>Streptophyta</taxon>
        <taxon>Embryophyta</taxon>
        <taxon>Tracheophyta</taxon>
        <taxon>Spermatophyta</taxon>
        <taxon>Magnoliopsida</taxon>
        <taxon>eudicotyledons</taxon>
        <taxon>Gunneridae</taxon>
        <taxon>Pentapetalae</taxon>
        <taxon>rosids</taxon>
        <taxon>fabids</taxon>
        <taxon>Rosales</taxon>
        <taxon>Rhamnaceae</taxon>
        <taxon>rhamnoid group</taxon>
        <taxon>Rhamneae</taxon>
        <taxon>Rhamnella</taxon>
    </lineage>
</organism>
<sequence length="373" mass="40978">MATPSDGIRGRRKSSSRGHHRYVGVRQRPSGRWVAEIKDSLQKVRLWLGTFDTAEDAARAYDNAARALRGVNARTNFDYLPSYSPISSTMAADFMNNNLEPFSFEDVCGGSGSGTDTSHGEGLLGALKAKLLDGKGLRVLDQLPPKPTDHRVRQQLPPNNNIKNMTRTVDHEPNTNTIVGSSSSSATYHHHDMNPMQQQQQEANSAGGKSDDIQLLLDPRNNNNNNNNNHHQHDVGIQYWHHHHRQPNNTQIATTTSSSPSSSVMCSSNHHVMSWTPHVDVPADNQHNNISLFGATWPPPPTDHHQSSRSVVDLSTYTDQCSSMEQQLPTSIAPTGGLWSSEQQFGLCENNAAFGGSNGSSWDPLFYVSSVLG</sequence>
<dbReference type="SMART" id="SM00380">
    <property type="entry name" value="AP2"/>
    <property type="match status" value="1"/>
</dbReference>
<evidence type="ECO:0000256" key="1">
    <source>
        <dbReference type="ARBA" id="ARBA00004123"/>
    </source>
</evidence>
<dbReference type="GO" id="GO:0003700">
    <property type="term" value="F:DNA-binding transcription factor activity"/>
    <property type="evidence" value="ECO:0007669"/>
    <property type="project" value="InterPro"/>
</dbReference>
<comment type="subcellular location">
    <subcellularLocation>
        <location evidence="1">Nucleus</location>
    </subcellularLocation>
</comment>
<keyword evidence="2" id="KW-0805">Transcription regulation</keyword>
<keyword evidence="5" id="KW-0539">Nucleus</keyword>
<dbReference type="SUPFAM" id="SSF54171">
    <property type="entry name" value="DNA-binding domain"/>
    <property type="match status" value="1"/>
</dbReference>
<feature type="compositionally biased region" description="Polar residues" evidence="7">
    <location>
        <begin position="174"/>
        <end position="187"/>
    </location>
</feature>
<dbReference type="PRINTS" id="PR00367">
    <property type="entry name" value="ETHRSPELEMNT"/>
</dbReference>
<evidence type="ECO:0000256" key="6">
    <source>
        <dbReference type="ARBA" id="ARBA00024343"/>
    </source>
</evidence>
<dbReference type="AlphaFoldDB" id="A0A8K0GRG4"/>
<dbReference type="GO" id="GO:0005634">
    <property type="term" value="C:nucleus"/>
    <property type="evidence" value="ECO:0007669"/>
    <property type="project" value="UniProtKB-SubCell"/>
</dbReference>
<evidence type="ECO:0000259" key="8">
    <source>
        <dbReference type="PROSITE" id="PS51032"/>
    </source>
</evidence>
<dbReference type="OrthoDB" id="1157574at2759"/>
<protein>
    <recommendedName>
        <fullName evidence="8">AP2/ERF domain-containing protein</fullName>
    </recommendedName>
</protein>
<dbReference type="FunFam" id="3.30.730.10:FF:000005">
    <property type="entry name" value="ethylene-responsive transcription factor RAP2-11"/>
    <property type="match status" value="1"/>
</dbReference>
<gene>
    <name evidence="9" type="ORF">FNV43_RR25261</name>
</gene>
<dbReference type="GO" id="GO:0009877">
    <property type="term" value="P:nodulation"/>
    <property type="evidence" value="ECO:0007669"/>
    <property type="project" value="UniProtKB-ARBA"/>
</dbReference>
<dbReference type="InterPro" id="IPR001471">
    <property type="entry name" value="AP2/ERF_dom"/>
</dbReference>
<keyword evidence="10" id="KW-1185">Reference proteome</keyword>
<feature type="domain" description="AP2/ERF" evidence="8">
    <location>
        <begin position="21"/>
        <end position="78"/>
    </location>
</feature>
<accession>A0A8K0GRG4</accession>
<dbReference type="Pfam" id="PF00847">
    <property type="entry name" value="AP2"/>
    <property type="match status" value="1"/>
</dbReference>
<feature type="compositionally biased region" description="Polar residues" evidence="7">
    <location>
        <begin position="195"/>
        <end position="204"/>
    </location>
</feature>
<keyword evidence="4" id="KW-0804">Transcription</keyword>
<dbReference type="InterPro" id="IPR016177">
    <property type="entry name" value="DNA-bd_dom_sf"/>
</dbReference>
<evidence type="ECO:0000256" key="4">
    <source>
        <dbReference type="ARBA" id="ARBA00023163"/>
    </source>
</evidence>
<evidence type="ECO:0000256" key="3">
    <source>
        <dbReference type="ARBA" id="ARBA00023125"/>
    </source>
</evidence>
<dbReference type="GO" id="GO:0003677">
    <property type="term" value="F:DNA binding"/>
    <property type="evidence" value="ECO:0007669"/>
    <property type="project" value="UniProtKB-KW"/>
</dbReference>
<comment type="similarity">
    <text evidence="6">Belongs to the AP2/ERF transcription factor family. ERF subfamily.</text>
</comment>
<dbReference type="EMBL" id="VOIH02000011">
    <property type="protein sequence ID" value="KAF3434158.1"/>
    <property type="molecule type" value="Genomic_DNA"/>
</dbReference>
<evidence type="ECO:0000256" key="2">
    <source>
        <dbReference type="ARBA" id="ARBA00023015"/>
    </source>
</evidence>
<comment type="caution">
    <text evidence="9">The sequence shown here is derived from an EMBL/GenBank/DDBJ whole genome shotgun (WGS) entry which is preliminary data.</text>
</comment>
<feature type="compositionally biased region" description="Basic residues" evidence="7">
    <location>
        <begin position="10"/>
        <end position="23"/>
    </location>
</feature>
<evidence type="ECO:0000256" key="7">
    <source>
        <dbReference type="SAM" id="MobiDB-lite"/>
    </source>
</evidence>
<name>A0A8K0GRG4_9ROSA</name>
<feature type="region of interest" description="Disordered" evidence="7">
    <location>
        <begin position="141"/>
        <end position="232"/>
    </location>
</feature>
<dbReference type="InterPro" id="IPR036955">
    <property type="entry name" value="AP2/ERF_dom_sf"/>
</dbReference>
<feature type="compositionally biased region" description="Polar residues" evidence="7">
    <location>
        <begin position="156"/>
        <end position="167"/>
    </location>
</feature>
<evidence type="ECO:0000313" key="10">
    <source>
        <dbReference type="Proteomes" id="UP000796880"/>
    </source>
</evidence>
<dbReference type="PANTHER" id="PTHR31194:SF189">
    <property type="entry name" value="AP2_ERF DOMAIN-CONTAINING PROTEIN"/>
    <property type="match status" value="1"/>
</dbReference>
<dbReference type="PANTHER" id="PTHR31194">
    <property type="entry name" value="SHN SHINE , DNA BINDING / TRANSCRIPTION FACTOR"/>
    <property type="match status" value="1"/>
</dbReference>
<dbReference type="PROSITE" id="PS51032">
    <property type="entry name" value="AP2_ERF"/>
    <property type="match status" value="1"/>
</dbReference>
<dbReference type="Gene3D" id="3.30.730.10">
    <property type="entry name" value="AP2/ERF domain"/>
    <property type="match status" value="1"/>
</dbReference>